<protein>
    <recommendedName>
        <fullName evidence="1">Glycosyl-hydrolase 97 C-terminal oligomerisation domain-containing protein</fullName>
    </recommendedName>
</protein>
<dbReference type="InterPro" id="IPR052720">
    <property type="entry name" value="Glycosyl_hydrolase_97"/>
</dbReference>
<accession>B3CBJ4</accession>
<dbReference type="InterPro" id="IPR013780">
    <property type="entry name" value="Glyco_hydro_b"/>
</dbReference>
<dbReference type="Pfam" id="PF14509">
    <property type="entry name" value="GH97_C"/>
    <property type="match status" value="1"/>
</dbReference>
<name>B3CBJ4_9BACE</name>
<dbReference type="Gene3D" id="2.60.40.1180">
    <property type="entry name" value="Golgi alpha-mannosidase II"/>
    <property type="match status" value="1"/>
</dbReference>
<sequence length="79" mass="8815">MARRKGEEWFIGSITNNDARTLPVDLSFLPAGKDYVAEIYTDGDKSIPTRTKVRVSKFRVNAKTVLHFNLRASGGSPFV</sequence>
<dbReference type="AlphaFoldDB" id="B3CBJ4"/>
<dbReference type="EMBL" id="ABJL02000008">
    <property type="protein sequence ID" value="EDV04446.1"/>
    <property type="molecule type" value="Genomic_DNA"/>
</dbReference>
<dbReference type="InterPro" id="IPR029483">
    <property type="entry name" value="GH97_C"/>
</dbReference>
<reference evidence="2 3" key="2">
    <citation type="submission" date="2008-04" db="EMBL/GenBank/DDBJ databases">
        <authorList>
            <person name="Fulton L."/>
            <person name="Clifton S."/>
            <person name="Fulton B."/>
            <person name="Xu J."/>
            <person name="Minx P."/>
            <person name="Pepin K.H."/>
            <person name="Johnson M."/>
            <person name="Thiruvilangam P."/>
            <person name="Bhonagiri V."/>
            <person name="Nash W.E."/>
            <person name="Mardis E.R."/>
            <person name="Wilson R.K."/>
        </authorList>
    </citation>
    <scope>NUCLEOTIDE SEQUENCE [LARGE SCALE GENOMIC DNA]</scope>
    <source>
        <strain evidence="2 3">DSM 17393</strain>
    </source>
</reference>
<dbReference type="PANTHER" id="PTHR35803">
    <property type="entry name" value="GLUCAN 1,4-ALPHA-GLUCOSIDASE SUSB-RELATED"/>
    <property type="match status" value="1"/>
</dbReference>
<feature type="domain" description="Glycosyl-hydrolase 97 C-terminal oligomerisation" evidence="1">
    <location>
        <begin position="1"/>
        <end position="76"/>
    </location>
</feature>
<organism evidence="2 3">
    <name type="scientific">Bacteroides intestinalis DSM 17393</name>
    <dbReference type="NCBI Taxonomy" id="471870"/>
    <lineage>
        <taxon>Bacteria</taxon>
        <taxon>Pseudomonadati</taxon>
        <taxon>Bacteroidota</taxon>
        <taxon>Bacteroidia</taxon>
        <taxon>Bacteroidales</taxon>
        <taxon>Bacteroidaceae</taxon>
        <taxon>Bacteroides</taxon>
    </lineage>
</organism>
<dbReference type="PANTHER" id="PTHR35803:SF3">
    <property type="entry name" value="ALPHA-GLUCOSIDASE"/>
    <property type="match status" value="1"/>
</dbReference>
<evidence type="ECO:0000313" key="3">
    <source>
        <dbReference type="Proteomes" id="UP000004596"/>
    </source>
</evidence>
<dbReference type="eggNOG" id="COG1082">
    <property type="taxonomic scope" value="Bacteria"/>
</dbReference>
<reference evidence="2 3" key="1">
    <citation type="submission" date="2008-04" db="EMBL/GenBank/DDBJ databases">
        <title>Draft genome sequence of Bacteroides intestinalis (DSM 17393).</title>
        <authorList>
            <person name="Sudarsanam P."/>
            <person name="Ley R."/>
            <person name="Guruge J."/>
            <person name="Turnbaugh P.J."/>
            <person name="Mahowald M."/>
            <person name="Liep D."/>
            <person name="Gordon J."/>
        </authorList>
    </citation>
    <scope>NUCLEOTIDE SEQUENCE [LARGE SCALE GENOMIC DNA]</scope>
    <source>
        <strain evidence="2 3">DSM 17393</strain>
    </source>
</reference>
<evidence type="ECO:0000259" key="1">
    <source>
        <dbReference type="Pfam" id="PF14509"/>
    </source>
</evidence>
<dbReference type="Proteomes" id="UP000004596">
    <property type="component" value="Unassembled WGS sequence"/>
</dbReference>
<dbReference type="STRING" id="471870.BACINT_03581"/>
<gene>
    <name evidence="2" type="ORF">BACINT_03581</name>
</gene>
<comment type="caution">
    <text evidence="2">The sequence shown here is derived from an EMBL/GenBank/DDBJ whole genome shotgun (WGS) entry which is preliminary data.</text>
</comment>
<evidence type="ECO:0000313" key="2">
    <source>
        <dbReference type="EMBL" id="EDV04446.1"/>
    </source>
</evidence>
<proteinExistence type="predicted"/>